<organism evidence="3 4">
    <name type="scientific">Serratia rubidaea</name>
    <name type="common">Serratia marinorubra</name>
    <dbReference type="NCBI Taxonomy" id="61652"/>
    <lineage>
        <taxon>Bacteria</taxon>
        <taxon>Pseudomonadati</taxon>
        <taxon>Pseudomonadota</taxon>
        <taxon>Gammaproteobacteria</taxon>
        <taxon>Enterobacterales</taxon>
        <taxon>Yersiniaceae</taxon>
        <taxon>Serratia</taxon>
    </lineage>
</organism>
<keyword evidence="2" id="KW-0732">Signal</keyword>
<feature type="chain" id="PRO_5020402479" evidence="2">
    <location>
        <begin position="30"/>
        <end position="79"/>
    </location>
</feature>
<evidence type="ECO:0000256" key="1">
    <source>
        <dbReference type="SAM" id="MobiDB-lite"/>
    </source>
</evidence>
<evidence type="ECO:0000313" key="4">
    <source>
        <dbReference type="Proteomes" id="UP000307968"/>
    </source>
</evidence>
<protein>
    <submittedName>
        <fullName evidence="3">Uncharacterized protein</fullName>
    </submittedName>
</protein>
<dbReference type="Proteomes" id="UP000307968">
    <property type="component" value="Chromosome"/>
</dbReference>
<dbReference type="EMBL" id="LR590463">
    <property type="protein sequence ID" value="VTP59831.1"/>
    <property type="molecule type" value="Genomic_DNA"/>
</dbReference>
<feature type="signal peptide" evidence="2">
    <location>
        <begin position="1"/>
        <end position="29"/>
    </location>
</feature>
<feature type="region of interest" description="Disordered" evidence="1">
    <location>
        <begin position="57"/>
        <end position="79"/>
    </location>
</feature>
<reference evidence="3 4" key="1">
    <citation type="submission" date="2019-05" db="EMBL/GenBank/DDBJ databases">
        <authorList>
            <consortium name="Pathogen Informatics"/>
        </authorList>
    </citation>
    <scope>NUCLEOTIDE SEQUENCE [LARGE SCALE GENOMIC DNA]</scope>
    <source>
        <strain evidence="3 4">NCTC12971</strain>
    </source>
</reference>
<sequence length="79" mass="8683">MLHLNLQRIRPLTLSITIAATLGAPLAQACGPDFPNRLLLDRNGTLLSMPEGNFTFETSRLTPVDPQLPRWQAPPPPGR</sequence>
<proteinExistence type="predicted"/>
<gene>
    <name evidence="3" type="ORF">NCTC12971_00264</name>
</gene>
<evidence type="ECO:0000313" key="3">
    <source>
        <dbReference type="EMBL" id="VTP59831.1"/>
    </source>
</evidence>
<dbReference type="AlphaFoldDB" id="A0A4U9HA23"/>
<accession>A0A4U9HA23</accession>
<evidence type="ECO:0000256" key="2">
    <source>
        <dbReference type="SAM" id="SignalP"/>
    </source>
</evidence>
<name>A0A4U9HA23_SERRU</name>